<dbReference type="OrthoDB" id="3251785at2"/>
<dbReference type="RefSeq" id="WP_093256699.1">
    <property type="nucleotide sequence ID" value="NZ_FNKK01000002.1"/>
</dbReference>
<evidence type="ECO:0000259" key="2">
    <source>
        <dbReference type="Pfam" id="PF22725"/>
    </source>
</evidence>
<dbReference type="Gene3D" id="3.40.50.720">
    <property type="entry name" value="NAD(P)-binding Rossmann-like Domain"/>
    <property type="match status" value="1"/>
</dbReference>
<dbReference type="InterPro" id="IPR000683">
    <property type="entry name" value="Gfo/Idh/MocA-like_OxRdtase_N"/>
</dbReference>
<proteinExistence type="predicted"/>
<dbReference type="InterPro" id="IPR036291">
    <property type="entry name" value="NAD(P)-bd_dom_sf"/>
</dbReference>
<dbReference type="STRING" id="35622.SAMN04489764_0092"/>
<protein>
    <submittedName>
        <fullName evidence="3">Oxidoreductase</fullName>
    </submittedName>
</protein>
<dbReference type="Proteomes" id="UP000217103">
    <property type="component" value="Unassembled WGS sequence"/>
</dbReference>
<dbReference type="InterPro" id="IPR055170">
    <property type="entry name" value="GFO_IDH_MocA-like_dom"/>
</dbReference>
<dbReference type="AlphaFoldDB" id="A0A1H0ZQU3"/>
<reference evidence="3 4" key="1">
    <citation type="submission" date="2016-10" db="EMBL/GenBank/DDBJ databases">
        <authorList>
            <person name="de Groot N.N."/>
        </authorList>
    </citation>
    <scope>NUCLEOTIDE SEQUENCE [LARGE SCALE GENOMIC DNA]</scope>
    <source>
        <strain evidence="3 4">DSM 43794</strain>
    </source>
</reference>
<dbReference type="PANTHER" id="PTHR43377:SF1">
    <property type="entry name" value="BILIVERDIN REDUCTASE A"/>
    <property type="match status" value="1"/>
</dbReference>
<dbReference type="SUPFAM" id="SSF55347">
    <property type="entry name" value="Glyceraldehyde-3-phosphate dehydrogenase-like, C-terminal domain"/>
    <property type="match status" value="1"/>
</dbReference>
<dbReference type="InterPro" id="IPR051450">
    <property type="entry name" value="Gfo/Idh/MocA_Oxidoreductases"/>
</dbReference>
<feature type="domain" description="Gfo/Idh/MocA-like oxidoreductase N-terminal" evidence="1">
    <location>
        <begin position="7"/>
        <end position="123"/>
    </location>
</feature>
<dbReference type="Pfam" id="PF01408">
    <property type="entry name" value="GFO_IDH_MocA"/>
    <property type="match status" value="1"/>
</dbReference>
<feature type="domain" description="GFO/IDH/MocA-like oxidoreductase" evidence="2">
    <location>
        <begin position="144"/>
        <end position="274"/>
    </location>
</feature>
<accession>A0A1H0ZQU3</accession>
<dbReference type="Gene3D" id="3.30.360.10">
    <property type="entry name" value="Dihydrodipicolinate Reductase, domain 2"/>
    <property type="match status" value="1"/>
</dbReference>
<sequence>MTACTPIRTAIIGLGWAGRSIWGSRLREHPAYEVTALVDPEPVARASASRDFPEAVALPDAAALRPGEVDLAVIAVPNHQHARVAADLLIRGVPVFVEKPVCLSTAEADTLAEAERMGGAVLLAGSAARYRADVRTLYGLAAGLGPIRHVDAAWVRAKGVPGMGGWFTSRRLAGGGALIDLGWHLLDAVAPLVGPGGYREVLGSVSGDFVGGEAWAAAWRYDDVPVHADGDVEDTARGFLISDSGVSVSLRASWASHEAYDKTVLAVEGVNGTARLVCTFGFSPHRHDGSTLTVTRDGATDTVPVAVELVGIEYRRQLDELPGLLADPAARGAAIGEARSTIEAIERLYASARRTPAVAVREAS</sequence>
<gene>
    <name evidence="3" type="ORF">SAMN04489764_0092</name>
</gene>
<dbReference type="GO" id="GO:0000166">
    <property type="term" value="F:nucleotide binding"/>
    <property type="evidence" value="ECO:0007669"/>
    <property type="project" value="InterPro"/>
</dbReference>
<evidence type="ECO:0000259" key="1">
    <source>
        <dbReference type="Pfam" id="PF01408"/>
    </source>
</evidence>
<dbReference type="Pfam" id="PF22725">
    <property type="entry name" value="GFO_IDH_MocA_C3"/>
    <property type="match status" value="1"/>
</dbReference>
<evidence type="ECO:0000313" key="3">
    <source>
        <dbReference type="EMBL" id="SDQ29784.1"/>
    </source>
</evidence>
<name>A0A1H0ZQU3_9ACTN</name>
<dbReference type="SUPFAM" id="SSF51735">
    <property type="entry name" value="NAD(P)-binding Rossmann-fold domains"/>
    <property type="match status" value="1"/>
</dbReference>
<dbReference type="PANTHER" id="PTHR43377">
    <property type="entry name" value="BILIVERDIN REDUCTASE A"/>
    <property type="match status" value="1"/>
</dbReference>
<organism evidence="3 4">
    <name type="scientific">Thermostaphylospora chromogena</name>
    <dbReference type="NCBI Taxonomy" id="35622"/>
    <lineage>
        <taxon>Bacteria</taxon>
        <taxon>Bacillati</taxon>
        <taxon>Actinomycetota</taxon>
        <taxon>Actinomycetes</taxon>
        <taxon>Streptosporangiales</taxon>
        <taxon>Thermomonosporaceae</taxon>
        <taxon>Thermostaphylospora</taxon>
    </lineage>
</organism>
<keyword evidence="4" id="KW-1185">Reference proteome</keyword>
<dbReference type="EMBL" id="FNKK01000002">
    <property type="protein sequence ID" value="SDQ29784.1"/>
    <property type="molecule type" value="Genomic_DNA"/>
</dbReference>
<evidence type="ECO:0000313" key="4">
    <source>
        <dbReference type="Proteomes" id="UP000217103"/>
    </source>
</evidence>